<dbReference type="GO" id="GO:0004519">
    <property type="term" value="F:endonuclease activity"/>
    <property type="evidence" value="ECO:0007669"/>
    <property type="project" value="UniProtKB-KW"/>
</dbReference>
<proteinExistence type="inferred from homology"/>
<keyword evidence="4" id="KW-0479">Metal-binding</keyword>
<evidence type="ECO:0000256" key="6">
    <source>
        <dbReference type="ARBA" id="ARBA00022801"/>
    </source>
</evidence>
<evidence type="ECO:0000313" key="9">
    <source>
        <dbReference type="Proteomes" id="UP001162031"/>
    </source>
</evidence>
<dbReference type="NCBIfam" id="TIGR00043">
    <property type="entry name" value="rRNA maturation RNase YbeY"/>
    <property type="match status" value="1"/>
</dbReference>
<organism evidence="8 9">
    <name type="scientific">Hyaloperonospora brassicae</name>
    <name type="common">Brassica downy mildew</name>
    <name type="synonym">Peronospora brassicae</name>
    <dbReference type="NCBI Taxonomy" id="162125"/>
    <lineage>
        <taxon>Eukaryota</taxon>
        <taxon>Sar</taxon>
        <taxon>Stramenopiles</taxon>
        <taxon>Oomycota</taxon>
        <taxon>Peronosporomycetes</taxon>
        <taxon>Peronosporales</taxon>
        <taxon>Peronosporaceae</taxon>
        <taxon>Hyaloperonospora</taxon>
    </lineage>
</organism>
<comment type="caution">
    <text evidence="8">The sequence shown here is derived from an EMBL/GenBank/DDBJ whole genome shotgun (WGS) entry which is preliminary data.</text>
</comment>
<evidence type="ECO:0000256" key="3">
    <source>
        <dbReference type="ARBA" id="ARBA00022722"/>
    </source>
</evidence>
<evidence type="ECO:0000256" key="4">
    <source>
        <dbReference type="ARBA" id="ARBA00022723"/>
    </source>
</evidence>
<dbReference type="InterPro" id="IPR002036">
    <property type="entry name" value="YbeY"/>
</dbReference>
<reference evidence="8" key="1">
    <citation type="submission" date="2022-12" db="EMBL/GenBank/DDBJ databases">
        <authorList>
            <person name="Webb A."/>
        </authorList>
    </citation>
    <scope>NUCLEOTIDE SEQUENCE</scope>
    <source>
        <strain evidence="8">Hp1</strain>
    </source>
</reference>
<evidence type="ECO:0000256" key="2">
    <source>
        <dbReference type="ARBA" id="ARBA00010875"/>
    </source>
</evidence>
<dbReference type="PROSITE" id="PS01306">
    <property type="entry name" value="UPF0054"/>
    <property type="match status" value="1"/>
</dbReference>
<keyword evidence="7" id="KW-0862">Zinc</keyword>
<dbReference type="PANTHER" id="PTHR46986:SF1">
    <property type="entry name" value="ENDORIBONUCLEASE YBEY, CHLOROPLASTIC"/>
    <property type="match status" value="1"/>
</dbReference>
<dbReference type="Proteomes" id="UP001162031">
    <property type="component" value="Unassembled WGS sequence"/>
</dbReference>
<dbReference type="Gene3D" id="3.40.390.30">
    <property type="entry name" value="Metalloproteases ('zincins'), catalytic domain"/>
    <property type="match status" value="1"/>
</dbReference>
<keyword evidence="3" id="KW-0540">Nuclease</keyword>
<keyword evidence="6" id="KW-0378">Hydrolase</keyword>
<evidence type="ECO:0000256" key="5">
    <source>
        <dbReference type="ARBA" id="ARBA00022759"/>
    </source>
</evidence>
<dbReference type="GO" id="GO:0006364">
    <property type="term" value="P:rRNA processing"/>
    <property type="evidence" value="ECO:0007669"/>
    <property type="project" value="InterPro"/>
</dbReference>
<dbReference type="EMBL" id="CANTFL010000320">
    <property type="protein sequence ID" value="CAI5720639.1"/>
    <property type="molecule type" value="Genomic_DNA"/>
</dbReference>
<evidence type="ECO:0000256" key="7">
    <source>
        <dbReference type="ARBA" id="ARBA00022833"/>
    </source>
</evidence>
<evidence type="ECO:0000256" key="1">
    <source>
        <dbReference type="ARBA" id="ARBA00001947"/>
    </source>
</evidence>
<dbReference type="GO" id="GO:0046872">
    <property type="term" value="F:metal ion binding"/>
    <property type="evidence" value="ECO:0007669"/>
    <property type="project" value="UniProtKB-KW"/>
</dbReference>
<sequence length="144" mass="16239">MRSAVLESFIAILKGIVLAIIYTSFESDTRRPTCTLTDRSAIRIAGRVPRVQSPDERYLGDIYISPAYVTRQCSDAQLQEVTTLADRLPVLVAHGLCHLMGYDHERDDDYEQMQKAETYLLRHYPQFLPRAFAPAPPATAPDVV</sequence>
<keyword evidence="9" id="KW-1185">Reference proteome</keyword>
<comment type="cofactor">
    <cofactor evidence="1">
        <name>Zn(2+)</name>
        <dbReference type="ChEBI" id="CHEBI:29105"/>
    </cofactor>
</comment>
<name>A0AAV0THL5_HYABA</name>
<keyword evidence="5" id="KW-0255">Endonuclease</keyword>
<dbReference type="Pfam" id="PF02130">
    <property type="entry name" value="YbeY"/>
    <property type="match status" value="1"/>
</dbReference>
<dbReference type="InterPro" id="IPR023091">
    <property type="entry name" value="MetalPrtase_cat_dom_sf_prd"/>
</dbReference>
<dbReference type="PANTHER" id="PTHR46986">
    <property type="entry name" value="ENDORIBONUCLEASE YBEY, CHLOROPLASTIC"/>
    <property type="match status" value="1"/>
</dbReference>
<comment type="similarity">
    <text evidence="2">Belongs to the endoribonuclease YbeY family.</text>
</comment>
<accession>A0AAV0THL5</accession>
<dbReference type="SUPFAM" id="SSF55486">
    <property type="entry name" value="Metalloproteases ('zincins'), catalytic domain"/>
    <property type="match status" value="1"/>
</dbReference>
<dbReference type="GO" id="GO:0004222">
    <property type="term" value="F:metalloendopeptidase activity"/>
    <property type="evidence" value="ECO:0007669"/>
    <property type="project" value="InterPro"/>
</dbReference>
<dbReference type="AlphaFoldDB" id="A0AAV0THL5"/>
<gene>
    <name evidence="8" type="ORF">HBR001_LOCUS2431</name>
</gene>
<protein>
    <submittedName>
        <fullName evidence="8">Uncharacterized protein</fullName>
    </submittedName>
</protein>
<evidence type="ECO:0000313" key="8">
    <source>
        <dbReference type="EMBL" id="CAI5720639.1"/>
    </source>
</evidence>
<dbReference type="InterPro" id="IPR020549">
    <property type="entry name" value="YbeY_CS"/>
</dbReference>